<feature type="region of interest" description="Disordered" evidence="1">
    <location>
        <begin position="1"/>
        <end position="47"/>
    </location>
</feature>
<feature type="region of interest" description="Disordered" evidence="1">
    <location>
        <begin position="263"/>
        <end position="340"/>
    </location>
</feature>
<evidence type="ECO:0000313" key="2">
    <source>
        <dbReference type="EMBL" id="KAL3812073.1"/>
    </source>
</evidence>
<evidence type="ECO:0000256" key="1">
    <source>
        <dbReference type="SAM" id="MobiDB-lite"/>
    </source>
</evidence>
<accession>A0ABD3RGG7</accession>
<reference evidence="2 3" key="1">
    <citation type="submission" date="2024-10" db="EMBL/GenBank/DDBJ databases">
        <title>Updated reference genomes for cyclostephanoid diatoms.</title>
        <authorList>
            <person name="Roberts W.R."/>
            <person name="Alverson A.J."/>
        </authorList>
    </citation>
    <scope>NUCLEOTIDE SEQUENCE [LARGE SCALE GENOMIC DNA]</scope>
    <source>
        <strain evidence="2 3">AJA228-03</strain>
    </source>
</reference>
<feature type="compositionally biased region" description="Polar residues" evidence="1">
    <location>
        <begin position="376"/>
        <end position="387"/>
    </location>
</feature>
<evidence type="ECO:0000313" key="3">
    <source>
        <dbReference type="Proteomes" id="UP001530377"/>
    </source>
</evidence>
<evidence type="ECO:0008006" key="4">
    <source>
        <dbReference type="Google" id="ProtNLM"/>
    </source>
</evidence>
<feature type="region of interest" description="Disordered" evidence="1">
    <location>
        <begin position="217"/>
        <end position="249"/>
    </location>
</feature>
<feature type="region of interest" description="Disordered" evidence="1">
    <location>
        <begin position="376"/>
        <end position="410"/>
    </location>
</feature>
<gene>
    <name evidence="2" type="ORF">ACHAXA_002877</name>
</gene>
<sequence length="1411" mass="145452">MSNPTREPVGGTSSYGTPPSQNERDERLPPRHGALRPVVATDAASRRQEHTLLMSRTLGVSRSPSAAFATPSGRRNDKRPKISEAREDLCCFCSHVGSCSPRTCSCTKAGRPCRCCNPGDCGRCSNTVEAHNQVICAENRHRSTGIGARFQLRVGRPLDPQIPLYPVNPRPLPMAVDTGFDEGVDQINPSGDATEIDEHAVVFDAFAALPADDDDIAADDDDVMSNASLGPSADATDVESTSTPPGLSAVGIGAPLASVASLGPSAGRGNSPGNTDVSGAGPDDVHGAAAHPADDSASGDRPLGLSAERAARPLTSHGWPVDSTVGDAPSAAVPGDDDVPGMGPDVVVVADAAPVCDGTSGDRPLGLSAEGTVLQRASTGSMISSTPGERRRLGGGDATSAAVPGDDDVPGMGPDVVVVADAAPVRVGASGDHPLGLSAKRAARPLASHGEPIGSVVGDATSAAVPGDDDVPGTGPDIVIVANAASVCDGASGDRPCGLSAAGAVCPLASHGGPIGSAVRDATSAAVPGDDNVMGMGPDIVIAADTAPVCDGASGHRPLGLPAEGAVRPLASRSGPIGSAVGDPTPAAMPGDDDVTGMSRDVVVAAAAAPVCIGASGDCPVGFSAEGRIRPPALAVGPIGSVDGADAPSPVALDISPAADRHRPTEGAVGTANMGLLGANGTPTLQSTGLYPLFNGRHAGRGRRIAAAGGGDSSTVDADEACGGVDGVAVGNSLDASRAGGTTEGVAQRALGPLPPRPALQTAAPVVALAASTSPAVCTDGCAGGTCRIGRSGTIIPAAILAATAPTVSNPYLNAAGGTAAGMAGVVGGAAGVLDVAPSDAPPAAAGAAAVGNIAPADGDVQGALGLFVPRTFTEEELCEADPRLQRISAANRWLLGVFGDTIHLNDGTHLDGGIGVNEDAKWQRLYNCVASCSLPLYDLPNGRCAHRFLTTLTDLWAGVIQRRWNSERPLVFQGVILRRVRGITRFHDVKPIVWNRLDAWDAGRYVALVKGVEEAYLDSRQCTSLACRYDAMVLGGKVRAAIRMVTDRGAGGPYRPNDLDSKSGRPVIDVLRDKHPACVVPSEEDFDAYHDADDLLDTMPVYCFEECIAKAAARLSGSAGPCGVEAEMLKRWLLCHGAHSERLRGVMADWVVWLSNGLPPYAAYRAVNTVWTVALDKCPGVRPLGVGKVWMHLWSDCSHMQTKSAATTACGNTQLCAGLRSGIEANLHASLVREDAGAFDLEVHQKCAKEAGQDARKFRLIDEQLFLDVRGRDNPSVARRDKRNSAAGAWLSVFPNWLNGTDLLADEWRDNVRLRYNHSPLDMPAACDSCGAKMTVEHALSCKSYQKRDFGKVLLQHEKEKKDKYLRTCLELWKDFTPMVYSVDGIAGREAQNAEKRLATHLATPPPSHP</sequence>
<dbReference type="EMBL" id="JALLPB020000218">
    <property type="protein sequence ID" value="KAL3812073.1"/>
    <property type="molecule type" value="Genomic_DNA"/>
</dbReference>
<dbReference type="Proteomes" id="UP001530377">
    <property type="component" value="Unassembled WGS sequence"/>
</dbReference>
<protein>
    <recommendedName>
        <fullName evidence="4">Tesmin/TSO1-like CXC domain-containing protein</fullName>
    </recommendedName>
</protein>
<organism evidence="2 3">
    <name type="scientific">Cyclostephanos tholiformis</name>
    <dbReference type="NCBI Taxonomy" id="382380"/>
    <lineage>
        <taxon>Eukaryota</taxon>
        <taxon>Sar</taxon>
        <taxon>Stramenopiles</taxon>
        <taxon>Ochrophyta</taxon>
        <taxon>Bacillariophyta</taxon>
        <taxon>Coscinodiscophyceae</taxon>
        <taxon>Thalassiosirophycidae</taxon>
        <taxon>Stephanodiscales</taxon>
        <taxon>Stephanodiscaceae</taxon>
        <taxon>Cyclostephanos</taxon>
    </lineage>
</organism>
<feature type="compositionally biased region" description="Polar residues" evidence="1">
    <location>
        <begin position="1"/>
        <end position="21"/>
    </location>
</feature>
<keyword evidence="3" id="KW-1185">Reference proteome</keyword>
<name>A0ABD3RGG7_9STRA</name>
<comment type="caution">
    <text evidence="2">The sequence shown here is derived from an EMBL/GenBank/DDBJ whole genome shotgun (WGS) entry which is preliminary data.</text>
</comment>
<proteinExistence type="predicted"/>